<comment type="caution">
    <text evidence="1">The sequence shown here is derived from an EMBL/GenBank/DDBJ whole genome shotgun (WGS) entry which is preliminary data.</text>
</comment>
<dbReference type="EMBL" id="JARULZ010000003">
    <property type="protein sequence ID" value="MEH0639671.1"/>
    <property type="molecule type" value="Genomic_DNA"/>
</dbReference>
<dbReference type="Proteomes" id="UP001310290">
    <property type="component" value="Unassembled WGS sequence"/>
</dbReference>
<evidence type="ECO:0000313" key="1">
    <source>
        <dbReference type="EMBL" id="MEH0639671.1"/>
    </source>
</evidence>
<reference evidence="1" key="1">
    <citation type="submission" date="2023-04" db="EMBL/GenBank/DDBJ databases">
        <title>Genomic diversity of scab-causing Streptomyces spp. in the province of Quebec, Canada.</title>
        <authorList>
            <person name="Biessy A."/>
            <person name="Cadieux M."/>
            <person name="Ciotola M."/>
            <person name="Filion M."/>
        </authorList>
    </citation>
    <scope>NUCLEOTIDE SEQUENCE</scope>
    <source>
        <strain evidence="1">B21-115</strain>
    </source>
</reference>
<sequence length="279" mass="29851">MSRPSIAQADEQIGFHWMSEAGTPISLPDLLRVDDEPQRLVPTHLSALDDALIDAVNRFGEFLGGGWPVSSAEDARNLRTLHRTLDRLCHEYAAALAPAGLTVERRGGQIIGTAQLVAARARMALGTAGPSPLAGELDEPSLGVVAGRGQMCVVDETQPWRGSRWIVQSEDGHRYPLTLSMLLFDSSGVLKDAALDEHREALRAVTAAAVDEDADPDVAAGAIEWLLHDWLMAHRESPESAAIEIRRTDDAEMIVAAAAAGARARAAVDIGLFEPVSTS</sequence>
<dbReference type="RefSeq" id="WP_005476273.1">
    <property type="nucleotide sequence ID" value="NZ_JARULZ010000003.1"/>
</dbReference>
<gene>
    <name evidence="1" type="ORF">QBA35_41805</name>
</gene>
<proteinExistence type="predicted"/>
<evidence type="ECO:0000313" key="2">
    <source>
        <dbReference type="Proteomes" id="UP001310290"/>
    </source>
</evidence>
<organism evidence="1 2">
    <name type="scientific">Streptomyces bottropensis</name>
    <dbReference type="NCBI Taxonomy" id="42235"/>
    <lineage>
        <taxon>Bacteria</taxon>
        <taxon>Bacillati</taxon>
        <taxon>Actinomycetota</taxon>
        <taxon>Actinomycetes</taxon>
        <taxon>Kitasatosporales</taxon>
        <taxon>Streptomycetaceae</taxon>
        <taxon>Streptomyces</taxon>
    </lineage>
</organism>
<accession>A0ABU8B159</accession>
<dbReference type="GeneID" id="96268498"/>
<name>A0ABU8B159_9ACTN</name>
<protein>
    <submittedName>
        <fullName evidence="1">Uncharacterized protein</fullName>
    </submittedName>
</protein>
<keyword evidence="2" id="KW-1185">Reference proteome</keyword>